<evidence type="ECO:0008006" key="3">
    <source>
        <dbReference type="Google" id="ProtNLM"/>
    </source>
</evidence>
<reference evidence="1 2" key="1">
    <citation type="submission" date="2024-07" db="EMBL/GenBank/DDBJ databases">
        <authorList>
            <person name="Li M."/>
        </authorList>
    </citation>
    <scope>NUCLEOTIDE SEQUENCE [LARGE SCALE GENOMIC DNA]</scope>
    <source>
        <strain evidence="1 2">25A3E</strain>
    </source>
</reference>
<dbReference type="RefSeq" id="WP_369287907.1">
    <property type="nucleotide sequence ID" value="NZ_JBFTEG010000009.1"/>
</dbReference>
<accession>A0ABV3YV46</accession>
<proteinExistence type="predicted"/>
<evidence type="ECO:0000313" key="2">
    <source>
        <dbReference type="Proteomes" id="UP001560296"/>
    </source>
</evidence>
<comment type="caution">
    <text evidence="1">The sequence shown here is derived from an EMBL/GenBank/DDBJ whole genome shotgun (WGS) entry which is preliminary data.</text>
</comment>
<keyword evidence="2" id="KW-1185">Reference proteome</keyword>
<organism evidence="1 2">
    <name type="scientific">Pseudomonas zhanjiangensis</name>
    <dbReference type="NCBI Taxonomy" id="3239015"/>
    <lineage>
        <taxon>Bacteria</taxon>
        <taxon>Pseudomonadati</taxon>
        <taxon>Pseudomonadota</taxon>
        <taxon>Gammaproteobacteria</taxon>
        <taxon>Pseudomonadales</taxon>
        <taxon>Pseudomonadaceae</taxon>
        <taxon>Pseudomonas</taxon>
    </lineage>
</organism>
<evidence type="ECO:0000313" key="1">
    <source>
        <dbReference type="EMBL" id="MEX6502939.1"/>
    </source>
</evidence>
<gene>
    <name evidence="1" type="ORF">AB5S05_12755</name>
</gene>
<protein>
    <recommendedName>
        <fullName evidence="3">Alpha/beta hydrolase</fullName>
    </recommendedName>
</protein>
<dbReference type="EMBL" id="JBFTEG010000009">
    <property type="protein sequence ID" value="MEX6502939.1"/>
    <property type="molecule type" value="Genomic_DNA"/>
</dbReference>
<dbReference type="Proteomes" id="UP001560296">
    <property type="component" value="Unassembled WGS sequence"/>
</dbReference>
<name>A0ABV3YV46_9PSED</name>
<sequence>MKTQKEQRQLPALRAHIDRMLSDGWQIISRSPLKLRSGRKTCLVVHGMLIGEGAS</sequence>